<keyword evidence="7 8" id="KW-0472">Membrane</keyword>
<keyword evidence="3" id="KW-1003">Cell membrane</keyword>
<keyword evidence="4 8" id="KW-0812">Transmembrane</keyword>
<accession>A0A0R1RY00</accession>
<dbReference type="STRING" id="1423747.FC69_GL001337"/>
<dbReference type="Proteomes" id="UP000051264">
    <property type="component" value="Unassembled WGS sequence"/>
</dbReference>
<reference evidence="9 10" key="1">
    <citation type="journal article" date="2015" name="Genome Announc.">
        <title>Expanding the biotechnology potential of lactobacilli through comparative genomics of 213 strains and associated genera.</title>
        <authorList>
            <person name="Sun Z."/>
            <person name="Harris H.M."/>
            <person name="McCann A."/>
            <person name="Guo C."/>
            <person name="Argimon S."/>
            <person name="Zhang W."/>
            <person name="Yang X."/>
            <person name="Jeffery I.B."/>
            <person name="Cooney J.C."/>
            <person name="Kagawa T.F."/>
            <person name="Liu W."/>
            <person name="Song Y."/>
            <person name="Salvetti E."/>
            <person name="Wrobel A."/>
            <person name="Rasinkangas P."/>
            <person name="Parkhill J."/>
            <person name="Rea M.C."/>
            <person name="O'Sullivan O."/>
            <person name="Ritari J."/>
            <person name="Douillard F.P."/>
            <person name="Paul Ross R."/>
            <person name="Yang R."/>
            <person name="Briner A.E."/>
            <person name="Felis G.E."/>
            <person name="de Vos W.M."/>
            <person name="Barrangou R."/>
            <person name="Klaenhammer T.R."/>
            <person name="Caufield P.W."/>
            <person name="Cui Y."/>
            <person name="Zhang H."/>
            <person name="O'Toole P.W."/>
        </authorList>
    </citation>
    <scope>NUCLEOTIDE SEQUENCE [LARGE SCALE GENOMIC DNA]</scope>
    <source>
        <strain evidence="9 10">DSM 14340</strain>
    </source>
</reference>
<dbReference type="GO" id="GO:0008360">
    <property type="term" value="P:regulation of cell shape"/>
    <property type="evidence" value="ECO:0007669"/>
    <property type="project" value="UniProtKB-KW"/>
</dbReference>
<name>A0A0R1RY00_9LACO</name>
<gene>
    <name evidence="9" type="ORF">FC69_GL001337</name>
</gene>
<keyword evidence="6 8" id="KW-1133">Transmembrane helix</keyword>
<proteinExistence type="inferred from homology"/>
<dbReference type="EMBL" id="AZEX01000003">
    <property type="protein sequence ID" value="KRL61871.1"/>
    <property type="molecule type" value="Genomic_DNA"/>
</dbReference>
<dbReference type="InterPro" id="IPR007227">
    <property type="entry name" value="Cell_shape_determining_MreD"/>
</dbReference>
<dbReference type="PATRIC" id="fig|1423747.3.peg.1363"/>
<dbReference type="eggNOG" id="COG2891">
    <property type="taxonomic scope" value="Bacteria"/>
</dbReference>
<evidence type="ECO:0000256" key="3">
    <source>
        <dbReference type="ARBA" id="ARBA00022475"/>
    </source>
</evidence>
<dbReference type="AlphaFoldDB" id="A0A0R1RY00"/>
<comment type="caution">
    <text evidence="9">The sequence shown here is derived from an EMBL/GenBank/DDBJ whole genome shotgun (WGS) entry which is preliminary data.</text>
</comment>
<feature type="transmembrane region" description="Helical" evidence="8">
    <location>
        <begin position="111"/>
        <end position="131"/>
    </location>
</feature>
<comment type="similarity">
    <text evidence="2">Belongs to the MreD family.</text>
</comment>
<dbReference type="NCBIfam" id="TIGR03426">
    <property type="entry name" value="shape_MreD"/>
    <property type="match status" value="1"/>
</dbReference>
<feature type="transmembrane region" description="Helical" evidence="8">
    <location>
        <begin position="151"/>
        <end position="172"/>
    </location>
</feature>
<evidence type="ECO:0000256" key="7">
    <source>
        <dbReference type="ARBA" id="ARBA00023136"/>
    </source>
</evidence>
<evidence type="ECO:0000256" key="5">
    <source>
        <dbReference type="ARBA" id="ARBA00022960"/>
    </source>
</evidence>
<keyword evidence="5" id="KW-0133">Cell shape</keyword>
<feature type="transmembrane region" description="Helical" evidence="8">
    <location>
        <begin position="80"/>
        <end position="99"/>
    </location>
</feature>
<evidence type="ECO:0000256" key="1">
    <source>
        <dbReference type="ARBA" id="ARBA00004651"/>
    </source>
</evidence>
<evidence type="ECO:0000313" key="10">
    <source>
        <dbReference type="Proteomes" id="UP000051264"/>
    </source>
</evidence>
<comment type="subcellular location">
    <subcellularLocation>
        <location evidence="1">Cell membrane</location>
        <topology evidence="1">Multi-pass membrane protein</topology>
    </subcellularLocation>
</comment>
<dbReference type="Pfam" id="PF04093">
    <property type="entry name" value="MreD"/>
    <property type="match status" value="1"/>
</dbReference>
<organism evidence="9 10">
    <name type="scientific">Latilactobacillus fuchuensis DSM 14340 = JCM 11249</name>
    <dbReference type="NCBI Taxonomy" id="1423747"/>
    <lineage>
        <taxon>Bacteria</taxon>
        <taxon>Bacillati</taxon>
        <taxon>Bacillota</taxon>
        <taxon>Bacilli</taxon>
        <taxon>Lactobacillales</taxon>
        <taxon>Lactobacillaceae</taxon>
        <taxon>Latilactobacillus</taxon>
    </lineage>
</organism>
<feature type="transmembrane region" description="Helical" evidence="8">
    <location>
        <begin position="44"/>
        <end position="60"/>
    </location>
</feature>
<evidence type="ECO:0000256" key="6">
    <source>
        <dbReference type="ARBA" id="ARBA00022989"/>
    </source>
</evidence>
<evidence type="ECO:0000256" key="2">
    <source>
        <dbReference type="ARBA" id="ARBA00007776"/>
    </source>
</evidence>
<protein>
    <submittedName>
        <fullName evidence="9">Rod shape-determining protein MreD</fullName>
    </submittedName>
</protein>
<evidence type="ECO:0000256" key="8">
    <source>
        <dbReference type="SAM" id="Phobius"/>
    </source>
</evidence>
<feature type="transmembrane region" description="Helical" evidence="8">
    <location>
        <begin position="15"/>
        <end position="37"/>
    </location>
</feature>
<evidence type="ECO:0000256" key="4">
    <source>
        <dbReference type="ARBA" id="ARBA00022692"/>
    </source>
</evidence>
<dbReference type="GO" id="GO:0005886">
    <property type="term" value="C:plasma membrane"/>
    <property type="evidence" value="ECO:0007669"/>
    <property type="project" value="UniProtKB-SubCell"/>
</dbReference>
<sequence>MSKMATTHLKNRYLLPIYIMIAFYLDGSISLLGQIWLYTPDYTIISRLFMLVLVLAAFILPEETRLPWYAIGIGLIYDLYYTGMLGMYTFAVPLIMYVVRYLKQYLPDSPFFIALVYLISLTLLETVIYLFNRMAGIVTTIPVDFISNVLAPTIALNLVFFIFLYLPIKYLLLKLKSER</sequence>
<evidence type="ECO:0000313" key="9">
    <source>
        <dbReference type="EMBL" id="KRL61871.1"/>
    </source>
</evidence>